<dbReference type="EMBL" id="CAXITT010000066">
    <property type="protein sequence ID" value="CAL1530290.1"/>
    <property type="molecule type" value="Genomic_DNA"/>
</dbReference>
<keyword evidence="3" id="KW-1185">Reference proteome</keyword>
<protein>
    <submittedName>
        <fullName evidence="2">Uncharacterized protein</fullName>
    </submittedName>
</protein>
<keyword evidence="1" id="KW-0812">Transmembrane</keyword>
<accession>A0AAV2H9G4</accession>
<organism evidence="2 3">
    <name type="scientific">Lymnaea stagnalis</name>
    <name type="common">Great pond snail</name>
    <name type="synonym">Helix stagnalis</name>
    <dbReference type="NCBI Taxonomy" id="6523"/>
    <lineage>
        <taxon>Eukaryota</taxon>
        <taxon>Metazoa</taxon>
        <taxon>Spiralia</taxon>
        <taxon>Lophotrochozoa</taxon>
        <taxon>Mollusca</taxon>
        <taxon>Gastropoda</taxon>
        <taxon>Heterobranchia</taxon>
        <taxon>Euthyneura</taxon>
        <taxon>Panpulmonata</taxon>
        <taxon>Hygrophila</taxon>
        <taxon>Lymnaeoidea</taxon>
        <taxon>Lymnaeidae</taxon>
        <taxon>Lymnaea</taxon>
    </lineage>
</organism>
<keyword evidence="1" id="KW-0472">Membrane</keyword>
<feature type="transmembrane region" description="Helical" evidence="1">
    <location>
        <begin position="21"/>
        <end position="48"/>
    </location>
</feature>
<keyword evidence="1" id="KW-1133">Transmembrane helix</keyword>
<dbReference type="Proteomes" id="UP001497497">
    <property type="component" value="Unassembled WGS sequence"/>
</dbReference>
<evidence type="ECO:0000313" key="3">
    <source>
        <dbReference type="Proteomes" id="UP001497497"/>
    </source>
</evidence>
<comment type="caution">
    <text evidence="2">The sequence shown here is derived from an EMBL/GenBank/DDBJ whole genome shotgun (WGS) entry which is preliminary data.</text>
</comment>
<proteinExistence type="predicted"/>
<evidence type="ECO:0000256" key="1">
    <source>
        <dbReference type="SAM" id="Phobius"/>
    </source>
</evidence>
<evidence type="ECO:0000313" key="2">
    <source>
        <dbReference type="EMBL" id="CAL1530290.1"/>
    </source>
</evidence>
<name>A0AAV2H9G4_LYMST</name>
<gene>
    <name evidence="2" type="ORF">GSLYS_00004423001</name>
</gene>
<dbReference type="AlphaFoldDB" id="A0AAV2H9G4"/>
<reference evidence="2 3" key="1">
    <citation type="submission" date="2024-04" db="EMBL/GenBank/DDBJ databases">
        <authorList>
            <consortium name="Genoscope - CEA"/>
            <person name="William W."/>
        </authorList>
    </citation>
    <scope>NUCLEOTIDE SEQUENCE [LARGE SCALE GENOMIC DNA]</scope>
</reference>
<sequence length="270" mass="30339">MDMSHNAKKSNHIIAWDASQVFVLFCIECFCIQISNSFCFLGLFNAIILSLSRCKLCLYDMLSRETTCPFISRPGVTQCPFISRPGVTQCPLISRPGVTQCPLISRPGVTQCPFISRPGVTQCPFISRPGVTQCPLISRPGVTRCQLISGPNSGLLKCSMQPAQLSSNWINIVLKFTYCRIIFRKSLDIVTMCTCITKNDNDNYFFFKTPLLIFNKNLSAFLKTIFNYFYSMKIDPQFSQISSNCVQWCHATVSSDVMQPCPVMSCNCVQ</sequence>